<feature type="region of interest" description="Disordered" evidence="20">
    <location>
        <begin position="946"/>
        <end position="993"/>
    </location>
</feature>
<feature type="compositionally biased region" description="Pro residues" evidence="20">
    <location>
        <begin position="2150"/>
        <end position="2162"/>
    </location>
</feature>
<dbReference type="GO" id="GO:0003713">
    <property type="term" value="F:transcription coactivator activity"/>
    <property type="evidence" value="ECO:0007669"/>
    <property type="project" value="TreeGrafter"/>
</dbReference>
<dbReference type="SMART" id="SM00291">
    <property type="entry name" value="ZnF_ZZ"/>
    <property type="match status" value="1"/>
</dbReference>
<feature type="domain" description="TAZ-type" evidence="22">
    <location>
        <begin position="1678"/>
        <end position="1759"/>
    </location>
</feature>
<protein>
    <recommendedName>
        <fullName evidence="2">histone acetyltransferase</fullName>
        <ecNumber evidence="2">2.3.1.48</ecNumber>
    </recommendedName>
</protein>
<dbReference type="FunFam" id="3.30.60.90:FF:000003">
    <property type="entry name" value="E1A binding protein p300"/>
    <property type="match status" value="1"/>
</dbReference>
<feature type="compositionally biased region" description="Low complexity" evidence="20">
    <location>
        <begin position="260"/>
        <end position="272"/>
    </location>
</feature>
<evidence type="ECO:0000256" key="6">
    <source>
        <dbReference type="ARBA" id="ARBA00022737"/>
    </source>
</evidence>
<dbReference type="CDD" id="cd02337">
    <property type="entry name" value="ZZ_CBP"/>
    <property type="match status" value="1"/>
</dbReference>
<keyword evidence="8 18" id="KW-0862">Zinc</keyword>
<gene>
    <name evidence="26" type="ORF">CUNI_LOCUS8806</name>
</gene>
<feature type="region of interest" description="Disordered" evidence="20">
    <location>
        <begin position="232"/>
        <end position="284"/>
    </location>
</feature>
<dbReference type="PROSITE" id="PS50135">
    <property type="entry name" value="ZF_ZZ_2"/>
    <property type="match status" value="1"/>
</dbReference>
<feature type="compositionally biased region" description="Polar residues" evidence="20">
    <location>
        <begin position="704"/>
        <end position="713"/>
    </location>
</feature>
<dbReference type="PRINTS" id="PR00503">
    <property type="entry name" value="BROMODOMAIN"/>
</dbReference>
<dbReference type="PROSITE" id="PS00633">
    <property type="entry name" value="BROMODOMAIN_1"/>
    <property type="match status" value="1"/>
</dbReference>
<dbReference type="InterPro" id="IPR000433">
    <property type="entry name" value="Znf_ZZ"/>
</dbReference>
<keyword evidence="15" id="KW-0012">Acyltransferase</keyword>
<feature type="region of interest" description="Disordered" evidence="20">
    <location>
        <begin position="1"/>
        <end position="26"/>
    </location>
</feature>
<feature type="domain" description="Bromo" evidence="21">
    <location>
        <begin position="1024"/>
        <end position="1096"/>
    </location>
</feature>
<dbReference type="CDD" id="cd15557">
    <property type="entry name" value="PHD_CBP_p300"/>
    <property type="match status" value="1"/>
</dbReference>
<dbReference type="InterPro" id="IPR035898">
    <property type="entry name" value="TAZ_dom_sf"/>
</dbReference>
<comment type="catalytic activity">
    <reaction evidence="16">
        <text>L-lysyl-[protein] + acetyl-CoA = N(6)-acetyl-L-lysyl-[protein] + CoA + H(+)</text>
        <dbReference type="Rhea" id="RHEA:45948"/>
        <dbReference type="Rhea" id="RHEA-COMP:9752"/>
        <dbReference type="Rhea" id="RHEA-COMP:10731"/>
        <dbReference type="ChEBI" id="CHEBI:15378"/>
        <dbReference type="ChEBI" id="CHEBI:29969"/>
        <dbReference type="ChEBI" id="CHEBI:57287"/>
        <dbReference type="ChEBI" id="CHEBI:57288"/>
        <dbReference type="ChEBI" id="CHEBI:61930"/>
        <dbReference type="EC" id="2.3.1.48"/>
    </reaction>
</comment>
<dbReference type="GO" id="GO:0140297">
    <property type="term" value="F:DNA-binding transcription factor binding"/>
    <property type="evidence" value="ECO:0007669"/>
    <property type="project" value="UniProtKB-ARBA"/>
</dbReference>
<evidence type="ECO:0000259" key="22">
    <source>
        <dbReference type="PROSITE" id="PS50134"/>
    </source>
</evidence>
<dbReference type="GO" id="GO:0005667">
    <property type="term" value="C:transcription regulator complex"/>
    <property type="evidence" value="ECO:0007669"/>
    <property type="project" value="TreeGrafter"/>
</dbReference>
<dbReference type="GO" id="GO:0045944">
    <property type="term" value="P:positive regulation of transcription by RNA polymerase II"/>
    <property type="evidence" value="ECO:0007669"/>
    <property type="project" value="TreeGrafter"/>
</dbReference>
<sequence>MAEHLGPSSIKKPRISSPSLNTPSDSGEFSFSNFNFEGIVNDLPDDLDGLQGSTNDAQTSHGGQDMAMAGSLSQLLSRSTPNSQSPMSMAFNTAGGMQTNRNPGMGMMNMGMGKNQLTTSLAATLMNSNKVATSSHMGVGNGIVSNASYSMSGTNSGMMDNVGNPMGMRSMGTQQMIGGVGSLNMGQQVPNQMMNGMNNFAGNMGQMRGMQGSVNPSTSLPVVQTGMMPDPGMGQMQSHQGMPGHPGMNLQQNSTHGVRPGQQQQQQAAGTMPGPGPRQATADPDKSKLIQQQLVLLLHAHKCQRREQANGDQDCKLPYCRTMKNVLNHMTTCNKGKSCEVAHCASSRQIITHWKNCTRVDCPVCLPLKTADKHNNAGPNVGHNVPAAVPNPQSSNVTDQVTAKRAESLGLQYNQPAASHNAAPQRRVQMNTMSNDGQFSIPNLQNQNDKMLPNLASSNQIGNLLMSLPTSQVPPAIQPQSGSQLANSAAQAAALGSAPDIVKSVPPTNRKDWHAQVTQDLRNHLVHKLVQAIFPTPDPAALRDSRMKNLVAYARKVEGDMYETANNRGEYYHLLAEKIYKIQKELEEKRIQRMKGMNVQNAQVGNVGIMAPQIRPLTQNGMNGTQLGNAMFKDLNSTQPPPQQSSPLRWNLNMQTSSPTGQMSNANTSNNQMSVNAALAESAQQFDALKHTLSQQSAGRFMMPTSTISSTHPSPQQQQQQQQHQQQQQQQQQGLHQQLMSQPQVVQVQVSNQHSVMSNSQMQSAMQSRCTSSVTDMVGGNGQVMGGMEITSGSTMDSVLAHNGVHMNNSQQSLFQQLSTSAASATTPADHSTHLSLSRTPQSSVQISCKEMNNDHTLGSDGICKQETVSKDSGACENSQNLSSLLLAASPSTLSLSAVTPTISVASSTTSTMLSSPAVKVEVKSEPPSDWKPDCNLKEERMDVTAESSCKAEVSSVKEENSSSVMKLESAGENSQASSIGEEKSSPADVASGVVSTAKPRCKKVFDPDELRQALMPVWEKIQKQDPESLPFQTPVDPIALQIPDYFEIVKKPMDLQTIRNNLDSGVYKDPWEFVDDMWLMIDNAWLYNKKTSRVHKYASKLAEVFEAEIDSVMESLGYCCGHKYVFCPQVLCCYGKQLCTIPRDAMYYSYQNRYVYCEKCFQEIQTEEVELSEDPTQPVTKIRKDQFERVKNDQLDYEPFVDCLECGRKWHQICALWFESIWREGWTCDACLKAKGAKRKENRFMAKRLPTTKLGTFLENRINGFLRKKDTQCGEVTIRVLSSYEKHTEVKPLMRKRFGNEMAEYFPYRAKALFAFEEIDGVDVCFFGMHVQEYGSSCPMPNTRRVYISYLDSVHFFRPKQLRTVVYHEILIGYLEYAKNLGYTTAHIWACPPSEGDDYIFHCHPPEQKIPKPKRLQEWYKKMLEKAILDRVVVDCKDILKDAIDGGLSSAKDMAYFDGDFWPNVMEESIMELDQEEEERRKREEAEAAEADAQDPIEETNDEVRVRRLTRTRQMQGRTTARLICLKGTNDLTAKLYSHMDKHKEVFFIIRLHNQQIAASLPPISDPDPPMNCDLMDGRDAFLTSARDKHYEFSSLRRAKFSSIALLYELHNQGKDAFVYTCNVCNAAVETRYHCNTCDDFDLCMPCYKKGSHHHEMIKLGLGLDDIGSSGKEENPQESRRKSIQRCISSLVHACQCKNANCRINACHKMKRVVAHTLGCKRRANHSCPICKQMIALCCYHAKHCTENKCPVPFCPQLKQKLRQKQLLTNLHQAQMLRRRVAIMTDQANSINAHSGGASSASSSKDSSPLLSSSSSPFSSGSSGKVSGPPRGALIAAHDAQLQAEKQRQATAPVISSIGKGKPTMQPPVRPSPASLGPSAGKPMVSAQKPWSPYYSQMPQQQQQQQQQQQPRTALVTGMMPGMQQTHPQQQQPQQQSLQQQQLPPMDVNAVSTSTMSVSGGASGASALGPVQMLQAIKHQNLTQADWVAVIKKNPQLMAQVLKLKNQKIMQQQQQQQQQTTQNQQQQMQKQLSQMMPQQYRQQQMQAQQQTSQMNQFAQPQQPFVQARMNFQQTFQNDAGHSMHQYQQQQHMLQHHQAQFKQQMAGGQPMSPQFMMAQQTSPSPQQMLQQVRSPPISAAMLPQTVRSPQPIPSPRQQPIPSPHHNMVNNQSPLHGLSLGQDTSQYTNDHVMMSSLQTHNSYSQMSSLDMNMGQQDEVAPLTPQDQLAHYVNQM</sequence>
<evidence type="ECO:0000256" key="8">
    <source>
        <dbReference type="ARBA" id="ARBA00022833"/>
    </source>
</evidence>
<evidence type="ECO:0000256" key="20">
    <source>
        <dbReference type="SAM" id="MobiDB-lite"/>
    </source>
</evidence>
<feature type="region of interest" description="Disordered" evidence="20">
    <location>
        <begin position="704"/>
        <end position="738"/>
    </location>
</feature>
<keyword evidence="14" id="KW-0539">Nucleus</keyword>
<dbReference type="InterPro" id="IPR010303">
    <property type="entry name" value="RING_CBP-p300"/>
</dbReference>
<dbReference type="PANTHER" id="PTHR13808:SF1">
    <property type="entry name" value="HISTONE ACETYLTRANSFERASE"/>
    <property type="match status" value="1"/>
</dbReference>
<feature type="region of interest" description="Disordered" evidence="20">
    <location>
        <begin position="45"/>
        <end position="65"/>
    </location>
</feature>
<dbReference type="InterPro" id="IPR043145">
    <property type="entry name" value="Znf_ZZ_sf"/>
</dbReference>
<evidence type="ECO:0000256" key="9">
    <source>
        <dbReference type="ARBA" id="ARBA00022853"/>
    </source>
</evidence>
<dbReference type="Proteomes" id="UP000678393">
    <property type="component" value="Unassembled WGS sequence"/>
</dbReference>
<evidence type="ECO:0000256" key="1">
    <source>
        <dbReference type="ARBA" id="ARBA00004123"/>
    </source>
</evidence>
<dbReference type="PROSITE" id="PS50134">
    <property type="entry name" value="ZF_TAZ"/>
    <property type="match status" value="2"/>
</dbReference>
<keyword evidence="4" id="KW-0808">Transferase</keyword>
<feature type="zinc finger region" description="TAZ-type" evidence="18">
    <location>
        <begin position="283"/>
        <end position="368"/>
    </location>
</feature>
<evidence type="ECO:0000259" key="24">
    <source>
        <dbReference type="PROSITE" id="PS50952"/>
    </source>
</evidence>
<dbReference type="InterPro" id="IPR001487">
    <property type="entry name" value="Bromodomain"/>
</dbReference>
<evidence type="ECO:0000259" key="23">
    <source>
        <dbReference type="PROSITE" id="PS50135"/>
    </source>
</evidence>
<evidence type="ECO:0000256" key="15">
    <source>
        <dbReference type="ARBA" id="ARBA00023315"/>
    </source>
</evidence>
<dbReference type="SMART" id="SM00297">
    <property type="entry name" value="BROMO"/>
    <property type="match status" value="1"/>
</dbReference>
<evidence type="ECO:0000256" key="11">
    <source>
        <dbReference type="ARBA" id="ARBA00023117"/>
    </source>
</evidence>
<dbReference type="FunFam" id="1.10.246.20:FF:000001">
    <property type="entry name" value="E1A binding protein p300"/>
    <property type="match status" value="1"/>
</dbReference>
<comment type="caution">
    <text evidence="26">The sequence shown here is derived from an EMBL/GenBank/DDBJ whole genome shotgun (WGS) entry which is preliminary data.</text>
</comment>
<dbReference type="SUPFAM" id="SSF47040">
    <property type="entry name" value="Kix domain of CBP (creb binding protein)"/>
    <property type="match status" value="1"/>
</dbReference>
<feature type="domain" description="KIX" evidence="24">
    <location>
        <begin position="508"/>
        <end position="587"/>
    </location>
</feature>
<dbReference type="InterPro" id="IPR036427">
    <property type="entry name" value="Bromodomain-like_sf"/>
</dbReference>
<evidence type="ECO:0000256" key="3">
    <source>
        <dbReference type="ARBA" id="ARBA00022481"/>
    </source>
</evidence>
<dbReference type="GO" id="GO:0031490">
    <property type="term" value="F:chromatin DNA binding"/>
    <property type="evidence" value="ECO:0007669"/>
    <property type="project" value="TreeGrafter"/>
</dbReference>
<dbReference type="SUPFAM" id="SSF57933">
    <property type="entry name" value="TAZ domain"/>
    <property type="match status" value="2"/>
</dbReference>
<feature type="compositionally biased region" description="Low complexity" evidence="20">
    <location>
        <begin position="821"/>
        <end position="830"/>
    </location>
</feature>
<accession>A0A8S3Z4M7</accession>
<dbReference type="InterPro" id="IPR003101">
    <property type="entry name" value="KIX_dom"/>
</dbReference>
<keyword evidence="3" id="KW-0488">Methylation</keyword>
<dbReference type="Pfam" id="PF02172">
    <property type="entry name" value="KIX"/>
    <property type="match status" value="1"/>
</dbReference>
<dbReference type="InterPro" id="IPR036529">
    <property type="entry name" value="KIX_dom_sf"/>
</dbReference>
<comment type="subcellular location">
    <subcellularLocation>
        <location evidence="1">Nucleus</location>
    </subcellularLocation>
</comment>
<evidence type="ECO:0000256" key="18">
    <source>
        <dbReference type="PROSITE-ProRule" id="PRU00203"/>
    </source>
</evidence>
<dbReference type="Gene3D" id="1.20.1020.10">
    <property type="entry name" value="TAZ domain"/>
    <property type="match status" value="2"/>
</dbReference>
<evidence type="ECO:0000256" key="5">
    <source>
        <dbReference type="ARBA" id="ARBA00022723"/>
    </source>
</evidence>
<evidence type="ECO:0000313" key="27">
    <source>
        <dbReference type="Proteomes" id="UP000678393"/>
    </source>
</evidence>
<dbReference type="SMART" id="SM01250">
    <property type="entry name" value="KAT11"/>
    <property type="match status" value="1"/>
</dbReference>
<feature type="compositionally biased region" description="Low complexity" evidence="20">
    <location>
        <begin position="7"/>
        <end position="26"/>
    </location>
</feature>
<dbReference type="Pfam" id="PF08214">
    <property type="entry name" value="HAT_KAT11"/>
    <property type="match status" value="1"/>
</dbReference>
<dbReference type="GO" id="GO:0005634">
    <property type="term" value="C:nucleus"/>
    <property type="evidence" value="ECO:0007669"/>
    <property type="project" value="UniProtKB-SubCell"/>
</dbReference>
<dbReference type="SMART" id="SM00551">
    <property type="entry name" value="ZnF_TAZ"/>
    <property type="match status" value="2"/>
</dbReference>
<feature type="region of interest" description="Disordered" evidence="20">
    <location>
        <begin position="632"/>
        <end position="669"/>
    </location>
</feature>
<feature type="region of interest" description="Disordered" evidence="20">
    <location>
        <begin position="1474"/>
        <end position="1503"/>
    </location>
</feature>
<evidence type="ECO:0000256" key="19">
    <source>
        <dbReference type="PROSITE-ProRule" id="PRU00228"/>
    </source>
</evidence>
<dbReference type="SUPFAM" id="SSF57850">
    <property type="entry name" value="RING/U-box"/>
    <property type="match status" value="1"/>
</dbReference>
<evidence type="ECO:0000259" key="21">
    <source>
        <dbReference type="PROSITE" id="PS50014"/>
    </source>
</evidence>
<keyword evidence="9" id="KW-0156">Chromatin regulator</keyword>
<dbReference type="PROSITE" id="PS01357">
    <property type="entry name" value="ZF_ZZ_1"/>
    <property type="match status" value="1"/>
</dbReference>
<dbReference type="Pfam" id="PF23570">
    <property type="entry name" value="PHD_P300"/>
    <property type="match status" value="1"/>
</dbReference>
<feature type="compositionally biased region" description="Low complexity" evidence="20">
    <location>
        <begin position="714"/>
        <end position="738"/>
    </location>
</feature>
<dbReference type="Gene3D" id="3.30.60.90">
    <property type="match status" value="1"/>
</dbReference>
<dbReference type="InterPro" id="IPR031162">
    <property type="entry name" value="CBP_P300_HAT"/>
</dbReference>
<evidence type="ECO:0000256" key="2">
    <source>
        <dbReference type="ARBA" id="ARBA00013184"/>
    </source>
</evidence>
<feature type="region of interest" description="Disordered" evidence="20">
    <location>
        <begin position="1793"/>
        <end position="1946"/>
    </location>
</feature>
<dbReference type="Gene3D" id="1.10.246.20">
    <property type="entry name" value="Coactivator CBP, KIX domain"/>
    <property type="match status" value="1"/>
</dbReference>
<dbReference type="GO" id="GO:0008270">
    <property type="term" value="F:zinc ion binding"/>
    <property type="evidence" value="ECO:0007669"/>
    <property type="project" value="UniProtKB-KW"/>
</dbReference>
<keyword evidence="6" id="KW-0677">Repeat</keyword>
<feature type="compositionally biased region" description="Polar residues" evidence="20">
    <location>
        <begin position="652"/>
        <end position="669"/>
    </location>
</feature>
<dbReference type="Pfam" id="PF02135">
    <property type="entry name" value="zf-TAZ"/>
    <property type="match status" value="2"/>
</dbReference>
<dbReference type="Gene3D" id="3.30.40.10">
    <property type="entry name" value="Zinc/RING finger domain, C3HC4 (zinc finger)"/>
    <property type="match status" value="1"/>
</dbReference>
<keyword evidence="10" id="KW-0805">Transcription regulation</keyword>
<dbReference type="GO" id="GO:0004402">
    <property type="term" value="F:histone acetyltransferase activity"/>
    <property type="evidence" value="ECO:0007669"/>
    <property type="project" value="InterPro"/>
</dbReference>
<dbReference type="InterPro" id="IPR018359">
    <property type="entry name" value="Bromodomain_CS"/>
</dbReference>
<dbReference type="PROSITE" id="PS50952">
    <property type="entry name" value="KIX"/>
    <property type="match status" value="1"/>
</dbReference>
<dbReference type="InterPro" id="IPR056484">
    <property type="entry name" value="PHD_P300"/>
</dbReference>
<dbReference type="CDD" id="cd05495">
    <property type="entry name" value="Bromo_cbp_like"/>
    <property type="match status" value="1"/>
</dbReference>
<keyword evidence="27" id="KW-1185">Reference proteome</keyword>
<dbReference type="Gene3D" id="2.10.110.40">
    <property type="match status" value="1"/>
</dbReference>
<dbReference type="Pfam" id="PF00439">
    <property type="entry name" value="Bromodomain"/>
    <property type="match status" value="1"/>
</dbReference>
<dbReference type="InterPro" id="IPR000197">
    <property type="entry name" value="Znf_TAZ"/>
</dbReference>
<name>A0A8S3Z4M7_9EUPU</name>
<evidence type="ECO:0000256" key="7">
    <source>
        <dbReference type="ARBA" id="ARBA00022771"/>
    </source>
</evidence>
<keyword evidence="7 19" id="KW-0863">Zinc-finger</keyword>
<feature type="region of interest" description="Disordered" evidence="20">
    <location>
        <begin position="2145"/>
        <end position="2164"/>
    </location>
</feature>
<dbReference type="Pfam" id="PF06001">
    <property type="entry name" value="RING_CBP-p300"/>
    <property type="match status" value="1"/>
</dbReference>
<feature type="compositionally biased region" description="Low complexity" evidence="20">
    <location>
        <begin position="1901"/>
        <end position="1911"/>
    </location>
</feature>
<dbReference type="InterPro" id="IPR013178">
    <property type="entry name" value="Histone_AcTrfase_Rtt109/CBP"/>
</dbReference>
<dbReference type="Gene3D" id="1.20.920.10">
    <property type="entry name" value="Bromodomain-like"/>
    <property type="match status" value="1"/>
</dbReference>
<feature type="region of interest" description="Disordered" evidence="20">
    <location>
        <begin position="77"/>
        <end position="98"/>
    </location>
</feature>
<organism evidence="26 27">
    <name type="scientific">Candidula unifasciata</name>
    <dbReference type="NCBI Taxonomy" id="100452"/>
    <lineage>
        <taxon>Eukaryota</taxon>
        <taxon>Metazoa</taxon>
        <taxon>Spiralia</taxon>
        <taxon>Lophotrochozoa</taxon>
        <taxon>Mollusca</taxon>
        <taxon>Gastropoda</taxon>
        <taxon>Heterobranchia</taxon>
        <taxon>Euthyneura</taxon>
        <taxon>Panpulmonata</taxon>
        <taxon>Eupulmonata</taxon>
        <taxon>Stylommatophora</taxon>
        <taxon>Helicina</taxon>
        <taxon>Helicoidea</taxon>
        <taxon>Geomitridae</taxon>
        <taxon>Candidula</taxon>
    </lineage>
</organism>
<dbReference type="PROSITE" id="PS51727">
    <property type="entry name" value="CBP_P300_HAT"/>
    <property type="match status" value="1"/>
</dbReference>
<dbReference type="EC" id="2.3.1.48" evidence="2"/>
<proteinExistence type="predicted"/>
<evidence type="ECO:0000259" key="25">
    <source>
        <dbReference type="PROSITE" id="PS51727"/>
    </source>
</evidence>
<dbReference type="InterPro" id="IPR038547">
    <property type="entry name" value="RING_CBP-p300_sf"/>
</dbReference>
<evidence type="ECO:0000256" key="10">
    <source>
        <dbReference type="ARBA" id="ARBA00023015"/>
    </source>
</evidence>
<evidence type="ECO:0000256" key="14">
    <source>
        <dbReference type="ARBA" id="ARBA00023242"/>
    </source>
</evidence>
<dbReference type="Pfam" id="PF00569">
    <property type="entry name" value="ZZ"/>
    <property type="match status" value="1"/>
</dbReference>
<reference evidence="26" key="1">
    <citation type="submission" date="2021-04" db="EMBL/GenBank/DDBJ databases">
        <authorList>
            <consortium name="Molecular Ecology Group"/>
        </authorList>
    </citation>
    <scope>NUCLEOTIDE SEQUENCE</scope>
</reference>
<keyword evidence="13" id="KW-0804">Transcription</keyword>
<evidence type="ECO:0000256" key="4">
    <source>
        <dbReference type="ARBA" id="ARBA00022679"/>
    </source>
</evidence>
<evidence type="ECO:0000313" key="26">
    <source>
        <dbReference type="EMBL" id="CAG5123248.1"/>
    </source>
</evidence>
<keyword evidence="12" id="KW-0010">Activator</keyword>
<evidence type="ECO:0000256" key="17">
    <source>
        <dbReference type="PROSITE-ProRule" id="PRU00035"/>
    </source>
</evidence>
<dbReference type="CDD" id="cd15802">
    <property type="entry name" value="RING_CBP-p300"/>
    <property type="match status" value="1"/>
</dbReference>
<dbReference type="FunFam" id="1.20.1020.10:FF:000002">
    <property type="entry name" value="E1A binding protein p300"/>
    <property type="match status" value="1"/>
</dbReference>
<evidence type="ECO:0000256" key="16">
    <source>
        <dbReference type="ARBA" id="ARBA00048017"/>
    </source>
</evidence>
<dbReference type="InterPro" id="IPR013083">
    <property type="entry name" value="Znf_RING/FYVE/PHD"/>
</dbReference>
<feature type="compositionally biased region" description="Acidic residues" evidence="20">
    <location>
        <begin position="1488"/>
        <end position="1502"/>
    </location>
</feature>
<dbReference type="OrthoDB" id="899at2759"/>
<feature type="compositionally biased region" description="Polar residues" evidence="20">
    <location>
        <begin position="51"/>
        <end position="62"/>
    </location>
</feature>
<evidence type="ECO:0000256" key="13">
    <source>
        <dbReference type="ARBA" id="ARBA00023163"/>
    </source>
</evidence>
<dbReference type="PROSITE" id="PS50014">
    <property type="entry name" value="BROMODOMAIN_2"/>
    <property type="match status" value="1"/>
</dbReference>
<dbReference type="EMBL" id="CAJHNH020001483">
    <property type="protein sequence ID" value="CAG5123248.1"/>
    <property type="molecule type" value="Genomic_DNA"/>
</dbReference>
<feature type="compositionally biased region" description="Low complexity" evidence="20">
    <location>
        <begin position="1925"/>
        <end position="1946"/>
    </location>
</feature>
<feature type="region of interest" description="Disordered" evidence="20">
    <location>
        <begin position="821"/>
        <end position="840"/>
    </location>
</feature>
<feature type="compositionally biased region" description="Low complexity" evidence="20">
    <location>
        <begin position="1796"/>
        <end position="1829"/>
    </location>
</feature>
<keyword evidence="5 18" id="KW-0479">Metal-binding</keyword>
<feature type="zinc finger region" description="TAZ-type" evidence="18">
    <location>
        <begin position="1678"/>
        <end position="1759"/>
    </location>
</feature>
<dbReference type="SUPFAM" id="SSF47370">
    <property type="entry name" value="Bromodomain"/>
    <property type="match status" value="1"/>
</dbReference>
<dbReference type="GO" id="GO:0000123">
    <property type="term" value="C:histone acetyltransferase complex"/>
    <property type="evidence" value="ECO:0007669"/>
    <property type="project" value="TreeGrafter"/>
</dbReference>
<evidence type="ECO:0000256" key="12">
    <source>
        <dbReference type="ARBA" id="ARBA00023159"/>
    </source>
</evidence>
<keyword evidence="11 17" id="KW-0103">Bromodomain</keyword>
<dbReference type="PANTHER" id="PTHR13808">
    <property type="entry name" value="CBP/P300-RELATED"/>
    <property type="match status" value="1"/>
</dbReference>
<feature type="domain" description="CBP/p300-type HAT" evidence="25">
    <location>
        <begin position="1244"/>
        <end position="1616"/>
    </location>
</feature>
<feature type="domain" description="TAZ-type" evidence="22">
    <location>
        <begin position="283"/>
        <end position="368"/>
    </location>
</feature>
<feature type="domain" description="ZZ-type" evidence="23">
    <location>
        <begin position="1618"/>
        <end position="1666"/>
    </location>
</feature>